<dbReference type="GeneID" id="72071849"/>
<reference evidence="2" key="1">
    <citation type="submission" date="2021-11" db="EMBL/GenBank/DDBJ databases">
        <title>Purpureocillium_takamizusanense_genome.</title>
        <authorList>
            <person name="Nguyen N.-H."/>
        </authorList>
    </citation>
    <scope>NUCLEOTIDE SEQUENCE</scope>
    <source>
        <strain evidence="2">PT3</strain>
    </source>
</reference>
<dbReference type="AlphaFoldDB" id="A0A9Q8QRU4"/>
<feature type="compositionally biased region" description="Low complexity" evidence="1">
    <location>
        <begin position="443"/>
        <end position="463"/>
    </location>
</feature>
<evidence type="ECO:0008006" key="4">
    <source>
        <dbReference type="Google" id="ProtNLM"/>
    </source>
</evidence>
<gene>
    <name evidence="2" type="ORF">JDV02_009904</name>
</gene>
<keyword evidence="3" id="KW-1185">Reference proteome</keyword>
<dbReference type="EMBL" id="CP086363">
    <property type="protein sequence ID" value="UNI24131.1"/>
    <property type="molecule type" value="Genomic_DNA"/>
</dbReference>
<feature type="compositionally biased region" description="Basic and acidic residues" evidence="1">
    <location>
        <begin position="484"/>
        <end position="499"/>
    </location>
</feature>
<feature type="compositionally biased region" description="Basic residues" evidence="1">
    <location>
        <begin position="213"/>
        <end position="222"/>
    </location>
</feature>
<feature type="region of interest" description="Disordered" evidence="1">
    <location>
        <begin position="119"/>
        <end position="399"/>
    </location>
</feature>
<dbReference type="KEGG" id="ptkz:JDV02_009904"/>
<feature type="compositionally biased region" description="Polar residues" evidence="1">
    <location>
        <begin position="464"/>
        <end position="481"/>
    </location>
</feature>
<dbReference type="Proteomes" id="UP000829364">
    <property type="component" value="Chromosome 10"/>
</dbReference>
<protein>
    <recommendedName>
        <fullName evidence="4">Nitrogen regulatory protein areA GATA-like domain-containing protein</fullName>
    </recommendedName>
</protein>
<name>A0A9Q8QRU4_9HYPO</name>
<evidence type="ECO:0000313" key="2">
    <source>
        <dbReference type="EMBL" id="UNI24131.1"/>
    </source>
</evidence>
<feature type="region of interest" description="Disordered" evidence="1">
    <location>
        <begin position="423"/>
        <end position="499"/>
    </location>
</feature>
<feature type="compositionally biased region" description="Low complexity" evidence="1">
    <location>
        <begin position="327"/>
        <end position="336"/>
    </location>
</feature>
<evidence type="ECO:0000313" key="3">
    <source>
        <dbReference type="Proteomes" id="UP000829364"/>
    </source>
</evidence>
<feature type="compositionally biased region" description="Polar residues" evidence="1">
    <location>
        <begin position="423"/>
        <end position="432"/>
    </location>
</feature>
<dbReference type="RefSeq" id="XP_047847612.1">
    <property type="nucleotide sequence ID" value="XM_047991600.1"/>
</dbReference>
<dbReference type="OrthoDB" id="5424234at2759"/>
<evidence type="ECO:0000256" key="1">
    <source>
        <dbReference type="SAM" id="MobiDB-lite"/>
    </source>
</evidence>
<sequence length="499" mass="52901">MDPSVAMMLPKGIVINTTNIYKEVASYPTVPADKIWEYWHVYTITNKKLKDPTARRLENFWWQVWGSDRRHLSGRTLARLYEDISVGPTIAPLQGPPNRWEGPNAPPLTRQLILAHLSQERDARQPASEARPPPPQTKQSDSSVRSLSSSASKPPPPHPILKKSRGPSASGPRPTARFVSPHGSGDEDDKESDFPSSGSTVATGLEAPPVALPKKKPPHATKKFVAGTSSAKRRPLMQRRASPQSPVLSAVGSRNGDAPGSRTVGVARPVSPIPERASNHASPVAEGNGQPDGESPVPSAKALGKRPAVPQRLPTNSDGPGKARGVSSSSSLASSAHVAPRANLRPAPHAADSIADYKRRPGTPPLVSAAPVAEAAAAAPAMGRSQSHNGYGYERYTDRHGPNAKLFTGATASMTNVAAQGTIIDQSGSLPKSSILGESLDHSTTLPSRLSSSSLLDSRLTPTQPGTSASVPMARTRSQLTLLLEREKARTGDKPRSKN</sequence>
<feature type="compositionally biased region" description="Low complexity" evidence="1">
    <location>
        <begin position="369"/>
        <end position="381"/>
    </location>
</feature>
<feature type="compositionally biased region" description="Low complexity" evidence="1">
    <location>
        <begin position="138"/>
        <end position="152"/>
    </location>
</feature>
<organism evidence="2 3">
    <name type="scientific">Purpureocillium takamizusanense</name>
    <dbReference type="NCBI Taxonomy" id="2060973"/>
    <lineage>
        <taxon>Eukaryota</taxon>
        <taxon>Fungi</taxon>
        <taxon>Dikarya</taxon>
        <taxon>Ascomycota</taxon>
        <taxon>Pezizomycotina</taxon>
        <taxon>Sordariomycetes</taxon>
        <taxon>Hypocreomycetidae</taxon>
        <taxon>Hypocreales</taxon>
        <taxon>Ophiocordycipitaceae</taxon>
        <taxon>Purpureocillium</taxon>
    </lineage>
</organism>
<proteinExistence type="predicted"/>
<accession>A0A9Q8QRU4</accession>